<dbReference type="AlphaFoldDB" id="A0A916JLS4"/>
<organism evidence="2 3">
    <name type="scientific">Parvicella tangerina</name>
    <dbReference type="NCBI Taxonomy" id="2829795"/>
    <lineage>
        <taxon>Bacteria</taxon>
        <taxon>Pseudomonadati</taxon>
        <taxon>Bacteroidota</taxon>
        <taxon>Flavobacteriia</taxon>
        <taxon>Flavobacteriales</taxon>
        <taxon>Parvicellaceae</taxon>
        <taxon>Parvicella</taxon>
    </lineage>
</organism>
<feature type="compositionally biased region" description="Basic and acidic residues" evidence="1">
    <location>
        <begin position="64"/>
        <end position="82"/>
    </location>
</feature>
<protein>
    <submittedName>
        <fullName evidence="2">Uncharacterized protein</fullName>
    </submittedName>
</protein>
<name>A0A916JLS4_9FLAO</name>
<dbReference type="KEGG" id="ptan:CRYO30217_01082"/>
<dbReference type="EMBL" id="OU015584">
    <property type="protein sequence ID" value="CAG5079819.1"/>
    <property type="molecule type" value="Genomic_DNA"/>
</dbReference>
<proteinExistence type="predicted"/>
<feature type="region of interest" description="Disordered" evidence="1">
    <location>
        <begin position="43"/>
        <end position="82"/>
    </location>
</feature>
<sequence>MRIEKLISVLVVLSLLFVVSCSKFEPLNEKKVESVKAVGDVDNDNLQDKALGGEDESGSSTITDPDHDEDHDKDDSAESKQG</sequence>
<accession>A0A916JLS4</accession>
<evidence type="ECO:0000256" key="1">
    <source>
        <dbReference type="SAM" id="MobiDB-lite"/>
    </source>
</evidence>
<evidence type="ECO:0000313" key="2">
    <source>
        <dbReference type="EMBL" id="CAG5079819.1"/>
    </source>
</evidence>
<reference evidence="2" key="1">
    <citation type="submission" date="2021-04" db="EMBL/GenBank/DDBJ databases">
        <authorList>
            <person name="Rodrigo-Torres L."/>
            <person name="Arahal R. D."/>
            <person name="Lucena T."/>
        </authorList>
    </citation>
    <scope>NUCLEOTIDE SEQUENCE</scope>
    <source>
        <strain evidence="2">AS29M-1</strain>
    </source>
</reference>
<dbReference type="PROSITE" id="PS51257">
    <property type="entry name" value="PROKAR_LIPOPROTEIN"/>
    <property type="match status" value="1"/>
</dbReference>
<evidence type="ECO:0000313" key="3">
    <source>
        <dbReference type="Proteomes" id="UP000683507"/>
    </source>
</evidence>
<dbReference type="Proteomes" id="UP000683507">
    <property type="component" value="Chromosome"/>
</dbReference>
<gene>
    <name evidence="2" type="ORF">CRYO30217_01082</name>
</gene>
<keyword evidence="3" id="KW-1185">Reference proteome</keyword>
<dbReference type="RefSeq" id="WP_258541300.1">
    <property type="nucleotide sequence ID" value="NZ_OU015584.1"/>
</dbReference>